<gene>
    <name evidence="1" type="ORF">MGR_3674</name>
</gene>
<proteinExistence type="predicted"/>
<sequence>MRFPKSVAAWRIVPIPIRKSIKPTVGNKKFTKQPSVISRFFHHP</sequence>
<dbReference type="AlphaFoldDB" id="A4TX35"/>
<name>A4TX35_9PROT</name>
<dbReference type="EMBL" id="CU459003">
    <property type="protein sequence ID" value="CAM75192.1"/>
    <property type="molecule type" value="Genomic_DNA"/>
</dbReference>
<protein>
    <submittedName>
        <fullName evidence="1">Uncharacterized protein</fullName>
    </submittedName>
</protein>
<accession>A4TX35</accession>
<reference evidence="1" key="1">
    <citation type="journal article" date="2007" name="J. Bacteriol.">
        <title>Comparative genome analysis of four magnetotactic bacteria reveals a complex set of group-specific genes implicated in magnetosome biomineralization and function.</title>
        <authorList>
            <person name="Richter M."/>
            <person name="Kube M."/>
            <person name="Bazylinski D.A."/>
            <person name="Lombardot T."/>
            <person name="Gloeckner F.O."/>
            <person name="Reinhardt R."/>
            <person name="Schueler D."/>
        </authorList>
    </citation>
    <scope>NUCLEOTIDE SEQUENCE</scope>
    <source>
        <strain evidence="1">MSR-1</strain>
    </source>
</reference>
<organism evidence="1">
    <name type="scientific">Magnetospirillum gryphiswaldense</name>
    <dbReference type="NCBI Taxonomy" id="55518"/>
    <lineage>
        <taxon>Bacteria</taxon>
        <taxon>Pseudomonadati</taxon>
        <taxon>Pseudomonadota</taxon>
        <taxon>Alphaproteobacteria</taxon>
        <taxon>Rhodospirillales</taxon>
        <taxon>Rhodospirillaceae</taxon>
        <taxon>Magnetospirillum</taxon>
    </lineage>
</organism>
<evidence type="ECO:0000313" key="1">
    <source>
        <dbReference type="EMBL" id="CAM75192.1"/>
    </source>
</evidence>